<dbReference type="InterPro" id="IPR026906">
    <property type="entry name" value="LRR_5"/>
</dbReference>
<evidence type="ECO:0000256" key="3">
    <source>
        <dbReference type="SAM" id="Phobius"/>
    </source>
</evidence>
<dbReference type="PROSITE" id="PS51450">
    <property type="entry name" value="LRR"/>
    <property type="match status" value="5"/>
</dbReference>
<dbReference type="PRINTS" id="PR00019">
    <property type="entry name" value="LEURICHRPT"/>
</dbReference>
<dbReference type="InterPro" id="IPR032675">
    <property type="entry name" value="LRR_dom_sf"/>
</dbReference>
<dbReference type="PANTHER" id="PTHR45712:SF22">
    <property type="entry name" value="INSULIN-LIKE GROWTH FACTOR-BINDING PROTEIN COMPLEX ACID LABILE SUBUNIT"/>
    <property type="match status" value="1"/>
</dbReference>
<keyword evidence="2" id="KW-0677">Repeat</keyword>
<dbReference type="VEuPathDB" id="VectorBase:GBRI008275"/>
<evidence type="ECO:0000256" key="2">
    <source>
        <dbReference type="ARBA" id="ARBA00022737"/>
    </source>
</evidence>
<reference evidence="5" key="1">
    <citation type="submission" date="2014-03" db="EMBL/GenBank/DDBJ databases">
        <authorList>
            <person name="Aksoy S."/>
            <person name="Warren W."/>
            <person name="Wilson R.K."/>
        </authorList>
    </citation>
    <scope>NUCLEOTIDE SEQUENCE [LARGE SCALE GENOMIC DNA]</scope>
    <source>
        <strain evidence="5">IAEA</strain>
    </source>
</reference>
<keyword evidence="3" id="KW-1133">Transmembrane helix</keyword>
<keyword evidence="3" id="KW-0472">Membrane</keyword>
<dbReference type="Pfam" id="PF13855">
    <property type="entry name" value="LRR_8"/>
    <property type="match status" value="2"/>
</dbReference>
<feature type="transmembrane region" description="Helical" evidence="3">
    <location>
        <begin position="537"/>
        <end position="555"/>
    </location>
</feature>
<accession>A0A1A9W6S5</accession>
<dbReference type="Proteomes" id="UP000091820">
    <property type="component" value="Unassembled WGS sequence"/>
</dbReference>
<feature type="transmembrane region" description="Helical" evidence="3">
    <location>
        <begin position="12"/>
        <end position="35"/>
    </location>
</feature>
<keyword evidence="5" id="KW-1185">Reference proteome</keyword>
<evidence type="ECO:0000313" key="4">
    <source>
        <dbReference type="EnsemblMetazoa" id="GBRI008275-PA"/>
    </source>
</evidence>
<dbReference type="Gene3D" id="3.80.10.10">
    <property type="entry name" value="Ribonuclease Inhibitor"/>
    <property type="match status" value="3"/>
</dbReference>
<keyword evidence="1" id="KW-0433">Leucine-rich repeat</keyword>
<evidence type="ECO:0000313" key="5">
    <source>
        <dbReference type="Proteomes" id="UP000091820"/>
    </source>
</evidence>
<protein>
    <submittedName>
        <fullName evidence="4">Uncharacterized protein</fullName>
    </submittedName>
</protein>
<proteinExistence type="predicted"/>
<dbReference type="PANTHER" id="PTHR45712">
    <property type="entry name" value="AGAP008170-PA"/>
    <property type="match status" value="1"/>
</dbReference>
<dbReference type="InterPro" id="IPR003591">
    <property type="entry name" value="Leu-rich_rpt_typical-subtyp"/>
</dbReference>
<name>A0A1A9W6S5_9MUSC</name>
<dbReference type="InterPro" id="IPR001611">
    <property type="entry name" value="Leu-rich_rpt"/>
</dbReference>
<dbReference type="Pfam" id="PF13306">
    <property type="entry name" value="LRR_5"/>
    <property type="match status" value="1"/>
</dbReference>
<sequence>MQNCALKRKTPFRFAFILIQIPVILMVRMHGLYVYEEDKIYTLHNCRKDNLFQFPDVTVITELRLQNCFIPILVNGMFANFNNLKLLEISDSHLATLDEHALQGLMHLHFLSLARNNLSEVKSWSNEQISSLTHLDLSGNVVRNLSSNSFYRYPNLQHLNIAANLLVDIESDIFDRMPMLKHLNLAQNHLLAIEKTDFYGMSRITHLLLQENAIEFIESEAFFTNAQLRVLRLDGNKLRQVGFLQNRNFHRLLHLNLSHNTIETVDEMQFLDDSDLNELDLSYNRLMKIKAENFKGLQNLELLNISNNFLQRINVDTFQMLISLKYVHLNNNNITQLHVNTFNIRTHSLRYINLSHNQLRSVDAALFNNLSNLDFLDLSGNQLQQHEFIDSLANIMKHNRLTLNLSDNGFRSLNMTSLKAYEQVELSNNRWSCKWLIKEMLRKPKSINFGQPLEVYAAWSVNMLQINAMECYDENTKRNIIILDLTEAQERRSKVTKCETGKTNQLNKHQGSKVDPTADPTLVWPTIKTDKLDSRSVVIWMLIAITLAFSALRVARKLVDRKEQQIKLQRLIAKYKAQHEAQTHLYSEEIEKLNKNVRKNSK</sequence>
<dbReference type="InterPro" id="IPR050333">
    <property type="entry name" value="SLRP"/>
</dbReference>
<keyword evidence="3" id="KW-0812">Transmembrane</keyword>
<dbReference type="EnsemblMetazoa" id="GBRI008275-RA">
    <property type="protein sequence ID" value="GBRI008275-PA"/>
    <property type="gene ID" value="GBRI008275"/>
</dbReference>
<organism evidence="4 5">
    <name type="scientific">Glossina brevipalpis</name>
    <dbReference type="NCBI Taxonomy" id="37001"/>
    <lineage>
        <taxon>Eukaryota</taxon>
        <taxon>Metazoa</taxon>
        <taxon>Ecdysozoa</taxon>
        <taxon>Arthropoda</taxon>
        <taxon>Hexapoda</taxon>
        <taxon>Insecta</taxon>
        <taxon>Pterygota</taxon>
        <taxon>Neoptera</taxon>
        <taxon>Endopterygota</taxon>
        <taxon>Diptera</taxon>
        <taxon>Brachycera</taxon>
        <taxon>Muscomorpha</taxon>
        <taxon>Hippoboscoidea</taxon>
        <taxon>Glossinidae</taxon>
        <taxon>Glossina</taxon>
    </lineage>
</organism>
<dbReference type="FunFam" id="3.80.10.10:FF:001164">
    <property type="entry name" value="GH01279p"/>
    <property type="match status" value="1"/>
</dbReference>
<dbReference type="SUPFAM" id="SSF52058">
    <property type="entry name" value="L domain-like"/>
    <property type="match status" value="2"/>
</dbReference>
<dbReference type="STRING" id="37001.A0A1A9W6S5"/>
<evidence type="ECO:0000256" key="1">
    <source>
        <dbReference type="ARBA" id="ARBA00022614"/>
    </source>
</evidence>
<reference evidence="4" key="2">
    <citation type="submission" date="2020-05" db="UniProtKB">
        <authorList>
            <consortium name="EnsemblMetazoa"/>
        </authorList>
    </citation>
    <scope>IDENTIFICATION</scope>
    <source>
        <strain evidence="4">IAEA</strain>
    </source>
</reference>
<dbReference type="SMART" id="SM00369">
    <property type="entry name" value="LRR_TYP"/>
    <property type="match status" value="13"/>
</dbReference>
<dbReference type="AlphaFoldDB" id="A0A1A9W6S5"/>